<keyword evidence="6" id="KW-1185">Reference proteome</keyword>
<dbReference type="AlphaFoldDB" id="A0A844ZKC1"/>
<evidence type="ECO:0000313" key="6">
    <source>
        <dbReference type="Proteomes" id="UP000433104"/>
    </source>
</evidence>
<keyword evidence="1" id="KW-0805">Transcription regulation</keyword>
<dbReference type="InterPro" id="IPR018060">
    <property type="entry name" value="HTH_AraC"/>
</dbReference>
<reference evidence="5 6" key="1">
    <citation type="submission" date="2019-12" db="EMBL/GenBank/DDBJ databases">
        <title>Genomic-based taxomic classification of the family Erythrobacteraceae.</title>
        <authorList>
            <person name="Xu L."/>
        </authorList>
    </citation>
    <scope>NUCLEOTIDE SEQUENCE [LARGE SCALE GENOMIC DNA]</scope>
    <source>
        <strain evidence="5 6">MCCC 1A09962</strain>
    </source>
</reference>
<proteinExistence type="predicted"/>
<dbReference type="PANTHER" id="PTHR46796">
    <property type="entry name" value="HTH-TYPE TRANSCRIPTIONAL ACTIVATOR RHAS-RELATED"/>
    <property type="match status" value="1"/>
</dbReference>
<dbReference type="RefSeq" id="WP_160682734.1">
    <property type="nucleotide sequence ID" value="NZ_WTYW01000002.1"/>
</dbReference>
<dbReference type="OrthoDB" id="2559672at2"/>
<dbReference type="GO" id="GO:0043565">
    <property type="term" value="F:sequence-specific DNA binding"/>
    <property type="evidence" value="ECO:0007669"/>
    <property type="project" value="InterPro"/>
</dbReference>
<keyword evidence="3" id="KW-0804">Transcription</keyword>
<comment type="caution">
    <text evidence="5">The sequence shown here is derived from an EMBL/GenBank/DDBJ whole genome shotgun (WGS) entry which is preliminary data.</text>
</comment>
<feature type="domain" description="HTH araC/xylS-type" evidence="4">
    <location>
        <begin position="136"/>
        <end position="255"/>
    </location>
</feature>
<dbReference type="PANTHER" id="PTHR46796:SF13">
    <property type="entry name" value="HTH-TYPE TRANSCRIPTIONAL ACTIVATOR RHAS"/>
    <property type="match status" value="1"/>
</dbReference>
<organism evidence="5 6">
    <name type="scientific">Parapontixanthobacter aurantiacus</name>
    <dbReference type="NCBI Taxonomy" id="1463599"/>
    <lineage>
        <taxon>Bacteria</taxon>
        <taxon>Pseudomonadati</taxon>
        <taxon>Pseudomonadota</taxon>
        <taxon>Alphaproteobacteria</taxon>
        <taxon>Sphingomonadales</taxon>
        <taxon>Erythrobacteraceae</taxon>
        <taxon>Parapontixanthobacter</taxon>
    </lineage>
</organism>
<dbReference type="InterPro" id="IPR050204">
    <property type="entry name" value="AraC_XylS_family_regulators"/>
</dbReference>
<accession>A0A844ZKC1</accession>
<dbReference type="EMBL" id="WTYW01000002">
    <property type="protein sequence ID" value="MXO86139.1"/>
    <property type="molecule type" value="Genomic_DNA"/>
</dbReference>
<sequence>MNRTPSDNLKPWLSRLVFFVAGELADKQHSGLLFNDAANLRTAVAYSWRIETKSGVVNIRDETVICGQHSCAMPTGFDGSAITLGAMLKPGAIRKLGNKPDETFLDRVAPASEMGLDGREITDLYTPGIAPEQWIERLEDWLRHHISSRGIERPDALSQRFEEAAFIDPNESIADFAERHGVSMRTLQRVVKRDFGLTPKQVMRRARAMDFAARLCGVGDGEGEESVQLRYFDQSHLIREFASFFRMTPRRFVQERHDLLSASLQIRQDRRLELLEEIAPGKIETWMRNPIRSRRAASSAA</sequence>
<evidence type="ECO:0000313" key="5">
    <source>
        <dbReference type="EMBL" id="MXO86139.1"/>
    </source>
</evidence>
<dbReference type="GO" id="GO:0003700">
    <property type="term" value="F:DNA-binding transcription factor activity"/>
    <property type="evidence" value="ECO:0007669"/>
    <property type="project" value="InterPro"/>
</dbReference>
<dbReference type="SMART" id="SM00342">
    <property type="entry name" value="HTH_ARAC"/>
    <property type="match status" value="1"/>
</dbReference>
<dbReference type="PROSITE" id="PS01124">
    <property type="entry name" value="HTH_ARAC_FAMILY_2"/>
    <property type="match status" value="1"/>
</dbReference>
<evidence type="ECO:0000256" key="1">
    <source>
        <dbReference type="ARBA" id="ARBA00023015"/>
    </source>
</evidence>
<keyword evidence="2" id="KW-0238">DNA-binding</keyword>
<evidence type="ECO:0000256" key="2">
    <source>
        <dbReference type="ARBA" id="ARBA00023125"/>
    </source>
</evidence>
<evidence type="ECO:0000259" key="4">
    <source>
        <dbReference type="PROSITE" id="PS01124"/>
    </source>
</evidence>
<gene>
    <name evidence="5" type="ORF">GRI38_08870</name>
</gene>
<evidence type="ECO:0000256" key="3">
    <source>
        <dbReference type="ARBA" id="ARBA00023163"/>
    </source>
</evidence>
<dbReference type="Proteomes" id="UP000433104">
    <property type="component" value="Unassembled WGS sequence"/>
</dbReference>
<name>A0A844ZKC1_9SPHN</name>
<dbReference type="Gene3D" id="1.10.10.60">
    <property type="entry name" value="Homeodomain-like"/>
    <property type="match status" value="1"/>
</dbReference>
<dbReference type="Pfam" id="PF12833">
    <property type="entry name" value="HTH_18"/>
    <property type="match status" value="1"/>
</dbReference>
<protein>
    <submittedName>
        <fullName evidence="5">Helix-turn-helix domain-containing protein</fullName>
    </submittedName>
</protein>